<proteinExistence type="predicted"/>
<dbReference type="EMBL" id="QWGB01000004">
    <property type="protein sequence ID" value="RIJ26012.1"/>
    <property type="molecule type" value="Genomic_DNA"/>
</dbReference>
<reference evidence="2 3" key="1">
    <citation type="submission" date="2018-08" db="EMBL/GenBank/DDBJ databases">
        <title>Henriciella mobilis sp. nov., isolated from seawater.</title>
        <authorList>
            <person name="Cheng H."/>
            <person name="Wu Y.-H."/>
            <person name="Xu X.-W."/>
            <person name="Guo L.-L."/>
        </authorList>
    </citation>
    <scope>NUCLEOTIDE SEQUENCE [LARGE SCALE GENOMIC DNA]</scope>
    <source>
        <strain evidence="2 3">CCUG66934</strain>
    </source>
</reference>
<feature type="transmembrane region" description="Helical" evidence="1">
    <location>
        <begin position="34"/>
        <end position="60"/>
    </location>
</feature>
<evidence type="ECO:0000256" key="1">
    <source>
        <dbReference type="SAM" id="Phobius"/>
    </source>
</evidence>
<dbReference type="Proteomes" id="UP000265431">
    <property type="component" value="Unassembled WGS sequence"/>
</dbReference>
<evidence type="ECO:0000313" key="3">
    <source>
        <dbReference type="Proteomes" id="UP000265431"/>
    </source>
</evidence>
<keyword evidence="1" id="KW-0812">Transmembrane</keyword>
<evidence type="ECO:0000313" key="2">
    <source>
        <dbReference type="EMBL" id="RIJ26012.1"/>
    </source>
</evidence>
<organism evidence="2 3">
    <name type="scientific">Henriciella barbarensis</name>
    <dbReference type="NCBI Taxonomy" id="86342"/>
    <lineage>
        <taxon>Bacteria</taxon>
        <taxon>Pseudomonadati</taxon>
        <taxon>Pseudomonadota</taxon>
        <taxon>Alphaproteobacteria</taxon>
        <taxon>Hyphomonadales</taxon>
        <taxon>Hyphomonadaceae</taxon>
        <taxon>Henriciella</taxon>
    </lineage>
</organism>
<sequence>MFCAGAENRFGARAFGSHLLPSKGTETMRLNKSLIALGLLLGSISLSGCVAAAVGAAYVVGEELNENDGDFDPLDEIVDG</sequence>
<dbReference type="AlphaFoldDB" id="A0A399R8L2"/>
<name>A0A399R8L2_9PROT</name>
<keyword evidence="1" id="KW-1133">Transmembrane helix</keyword>
<keyword evidence="1" id="KW-0472">Membrane</keyword>
<keyword evidence="3" id="KW-1185">Reference proteome</keyword>
<comment type="caution">
    <text evidence="2">The sequence shown here is derived from an EMBL/GenBank/DDBJ whole genome shotgun (WGS) entry which is preliminary data.</text>
</comment>
<gene>
    <name evidence="2" type="ORF">D1224_02540</name>
</gene>
<accession>A0A399R8L2</accession>
<protein>
    <submittedName>
        <fullName evidence="2">Uncharacterized protein</fullName>
    </submittedName>
</protein>